<feature type="transmembrane region" description="Helical" evidence="1">
    <location>
        <begin position="66"/>
        <end position="89"/>
    </location>
</feature>
<evidence type="ECO:0000313" key="3">
    <source>
        <dbReference type="Proteomes" id="UP001185755"/>
    </source>
</evidence>
<keyword evidence="1" id="KW-1133">Transmembrane helix</keyword>
<name>A0ABU4BKB5_9NOCA</name>
<evidence type="ECO:0000256" key="1">
    <source>
        <dbReference type="SAM" id="Phobius"/>
    </source>
</evidence>
<sequence length="140" mass="15001">MSLPTSARGRGFVGYIEDVCAAQAAGSRFACGVTMTFDGAETLEARSAEAYKGFLRSIARPRYRLFTYQFTSADLIVLLMANAGVITALGRRRRRRLATTPRSHAPGFAAPGSTAATLHAQRRALYSALARTRGAPAEST</sequence>
<comment type="caution">
    <text evidence="2">The sequence shown here is derived from an EMBL/GenBank/DDBJ whole genome shotgun (WGS) entry which is preliminary data.</text>
</comment>
<gene>
    <name evidence="2" type="ORF">R3P96_25255</name>
</gene>
<dbReference type="EMBL" id="JAWLJX010000017">
    <property type="protein sequence ID" value="MDV6264657.1"/>
    <property type="molecule type" value="Genomic_DNA"/>
</dbReference>
<reference evidence="2 3" key="1">
    <citation type="submission" date="2023-10" db="EMBL/GenBank/DDBJ databases">
        <title>Development of a sustainable strategy for remediation of hydrocarbon-contaminated territories based on the waste exchange concept.</title>
        <authorList>
            <person name="Krivoruchko A."/>
        </authorList>
    </citation>
    <scope>NUCLEOTIDE SEQUENCE [LARGE SCALE GENOMIC DNA]</scope>
    <source>
        <strain evidence="2 3">IEGM 1323</strain>
    </source>
</reference>
<dbReference type="Proteomes" id="UP001185755">
    <property type="component" value="Unassembled WGS sequence"/>
</dbReference>
<keyword evidence="1" id="KW-0472">Membrane</keyword>
<dbReference type="RefSeq" id="WP_317566682.1">
    <property type="nucleotide sequence ID" value="NZ_JAWLJX010000017.1"/>
</dbReference>
<protein>
    <submittedName>
        <fullName evidence="2">Uncharacterized protein</fullName>
    </submittedName>
</protein>
<keyword evidence="1" id="KW-0812">Transmembrane</keyword>
<accession>A0ABU4BKB5</accession>
<organism evidence="2 3">
    <name type="scientific">Rhodococcoides yunnanense</name>
    <dbReference type="NCBI Taxonomy" id="278209"/>
    <lineage>
        <taxon>Bacteria</taxon>
        <taxon>Bacillati</taxon>
        <taxon>Actinomycetota</taxon>
        <taxon>Actinomycetes</taxon>
        <taxon>Mycobacteriales</taxon>
        <taxon>Nocardiaceae</taxon>
        <taxon>Rhodococcoides</taxon>
    </lineage>
</organism>
<evidence type="ECO:0000313" key="2">
    <source>
        <dbReference type="EMBL" id="MDV6264657.1"/>
    </source>
</evidence>
<proteinExistence type="predicted"/>
<keyword evidence="3" id="KW-1185">Reference proteome</keyword>